<evidence type="ECO:0000256" key="3">
    <source>
        <dbReference type="ARBA" id="ARBA00023002"/>
    </source>
</evidence>
<dbReference type="GO" id="GO:0019433">
    <property type="term" value="P:triglyceride catabolic process"/>
    <property type="evidence" value="ECO:0007669"/>
    <property type="project" value="TreeGrafter"/>
</dbReference>
<evidence type="ECO:0000256" key="4">
    <source>
        <dbReference type="RuleBase" id="RU000363"/>
    </source>
</evidence>
<dbReference type="Gene3D" id="3.40.50.720">
    <property type="entry name" value="NAD(P)-binding Rossmann-like Domain"/>
    <property type="match status" value="1"/>
</dbReference>
<dbReference type="GO" id="GO:0006654">
    <property type="term" value="P:phosphatidic acid biosynthetic process"/>
    <property type="evidence" value="ECO:0007669"/>
    <property type="project" value="TreeGrafter"/>
</dbReference>
<evidence type="ECO:0000256" key="1">
    <source>
        <dbReference type="ARBA" id="ARBA00006484"/>
    </source>
</evidence>
<reference evidence="5 6" key="1">
    <citation type="journal article" date="2016" name="Mol. Biol. Evol.">
        <title>Comparative Genomics of Early-Diverging Mushroom-Forming Fungi Provides Insights into the Origins of Lignocellulose Decay Capabilities.</title>
        <authorList>
            <person name="Nagy L.G."/>
            <person name="Riley R."/>
            <person name="Tritt A."/>
            <person name="Adam C."/>
            <person name="Daum C."/>
            <person name="Floudas D."/>
            <person name="Sun H."/>
            <person name="Yadav J.S."/>
            <person name="Pangilinan J."/>
            <person name="Larsson K.H."/>
            <person name="Matsuura K."/>
            <person name="Barry K."/>
            <person name="Labutti K."/>
            <person name="Kuo R."/>
            <person name="Ohm R.A."/>
            <person name="Bhattacharya S.S."/>
            <person name="Shirouzu T."/>
            <person name="Yoshinaga Y."/>
            <person name="Martin F.M."/>
            <person name="Grigoriev I.V."/>
            <person name="Hibbett D.S."/>
        </authorList>
    </citation>
    <scope>NUCLEOTIDE SEQUENCE [LARGE SCALE GENOMIC DNA]</scope>
    <source>
        <strain evidence="5 6">HHB9708</strain>
    </source>
</reference>
<accession>A0A164NWS1</accession>
<dbReference type="GO" id="GO:0000140">
    <property type="term" value="F:acylglycerone-phosphate reductase (NADP+) activity"/>
    <property type="evidence" value="ECO:0007669"/>
    <property type="project" value="TreeGrafter"/>
</dbReference>
<name>A0A164NWS1_9AGAM</name>
<dbReference type="GO" id="GO:0004806">
    <property type="term" value="F:triacylglycerol lipase activity"/>
    <property type="evidence" value="ECO:0007669"/>
    <property type="project" value="TreeGrafter"/>
</dbReference>
<keyword evidence="3" id="KW-0560">Oxidoreductase</keyword>
<dbReference type="OrthoDB" id="2102561at2759"/>
<dbReference type="PANTHER" id="PTHR44169">
    <property type="entry name" value="NADPH-DEPENDENT 1-ACYLDIHYDROXYACETONE PHOSPHATE REDUCTASE"/>
    <property type="match status" value="1"/>
</dbReference>
<gene>
    <name evidence="5" type="ORF">SISNIDRAFT_460189</name>
</gene>
<dbReference type="GO" id="GO:0005783">
    <property type="term" value="C:endoplasmic reticulum"/>
    <property type="evidence" value="ECO:0007669"/>
    <property type="project" value="TreeGrafter"/>
</dbReference>
<dbReference type="PROSITE" id="PS00061">
    <property type="entry name" value="ADH_SHORT"/>
    <property type="match status" value="1"/>
</dbReference>
<dbReference type="STRING" id="1314777.A0A164NWS1"/>
<sequence length="182" mass="19892">MNVATPQSVLITGCSEGGIGYALAKEYRSRGLRVFATARRLESIKSLEVLGIDILELDVTKPESISAVKDKIENVNTGKLDFLVNNAYHLPFTDLEMSAVRDLYETNVFGVMAVTQAFIPLLIASGHGKIINIGSIVAVMSTPWGSIYNSSKAALHSWANSLRIELKPFNIDVVTVKFSIYL</sequence>
<comment type="similarity">
    <text evidence="1 4">Belongs to the short-chain dehydrogenases/reductases (SDR) family.</text>
</comment>
<dbReference type="Pfam" id="PF00106">
    <property type="entry name" value="adh_short"/>
    <property type="match status" value="1"/>
</dbReference>
<dbReference type="InterPro" id="IPR036291">
    <property type="entry name" value="NAD(P)-bd_dom_sf"/>
</dbReference>
<protein>
    <submittedName>
        <fullName evidence="5">NAD(P)-binding protein</fullName>
    </submittedName>
</protein>
<dbReference type="EMBL" id="KV419440">
    <property type="protein sequence ID" value="KZS88119.1"/>
    <property type="molecule type" value="Genomic_DNA"/>
</dbReference>
<dbReference type="Proteomes" id="UP000076722">
    <property type="component" value="Unassembled WGS sequence"/>
</dbReference>
<dbReference type="PRINTS" id="PR00080">
    <property type="entry name" value="SDRFAMILY"/>
</dbReference>
<keyword evidence="2" id="KW-0521">NADP</keyword>
<evidence type="ECO:0000313" key="6">
    <source>
        <dbReference type="Proteomes" id="UP000076722"/>
    </source>
</evidence>
<dbReference type="SUPFAM" id="SSF51735">
    <property type="entry name" value="NAD(P)-binding Rossmann-fold domains"/>
    <property type="match status" value="1"/>
</dbReference>
<organism evidence="5 6">
    <name type="scientific">Sistotremastrum niveocremeum HHB9708</name>
    <dbReference type="NCBI Taxonomy" id="1314777"/>
    <lineage>
        <taxon>Eukaryota</taxon>
        <taxon>Fungi</taxon>
        <taxon>Dikarya</taxon>
        <taxon>Basidiomycota</taxon>
        <taxon>Agaricomycotina</taxon>
        <taxon>Agaricomycetes</taxon>
        <taxon>Sistotremastrales</taxon>
        <taxon>Sistotremastraceae</taxon>
        <taxon>Sertulicium</taxon>
        <taxon>Sertulicium niveocremeum</taxon>
    </lineage>
</organism>
<keyword evidence="6" id="KW-1185">Reference proteome</keyword>
<proteinExistence type="inferred from homology"/>
<dbReference type="InterPro" id="IPR002347">
    <property type="entry name" value="SDR_fam"/>
</dbReference>
<dbReference type="PRINTS" id="PR00081">
    <property type="entry name" value="GDHRDH"/>
</dbReference>
<evidence type="ECO:0000313" key="5">
    <source>
        <dbReference type="EMBL" id="KZS88119.1"/>
    </source>
</evidence>
<dbReference type="AlphaFoldDB" id="A0A164NWS1"/>
<dbReference type="GO" id="GO:0005811">
    <property type="term" value="C:lipid droplet"/>
    <property type="evidence" value="ECO:0007669"/>
    <property type="project" value="TreeGrafter"/>
</dbReference>
<dbReference type="InterPro" id="IPR020904">
    <property type="entry name" value="Sc_DH/Rdtase_CS"/>
</dbReference>
<dbReference type="PANTHER" id="PTHR44169:SF6">
    <property type="entry name" value="NADPH-DEPENDENT 1-ACYLDIHYDROXYACETONE PHOSPHATE REDUCTASE"/>
    <property type="match status" value="1"/>
</dbReference>
<evidence type="ECO:0000256" key="2">
    <source>
        <dbReference type="ARBA" id="ARBA00022857"/>
    </source>
</evidence>